<dbReference type="Gene3D" id="3.30.559.30">
    <property type="entry name" value="Nonribosomal peptide synthetase, condensation domain"/>
    <property type="match status" value="1"/>
</dbReference>
<dbReference type="InterPro" id="IPR023213">
    <property type="entry name" value="CAT-like_dom_sf"/>
</dbReference>
<name>A0ABW2TQY9_9PSEU</name>
<evidence type="ECO:0000259" key="3">
    <source>
        <dbReference type="Pfam" id="PF00668"/>
    </source>
</evidence>
<dbReference type="EMBL" id="JBHTEY010000004">
    <property type="protein sequence ID" value="MFC7615193.1"/>
    <property type="molecule type" value="Genomic_DNA"/>
</dbReference>
<dbReference type="Gene3D" id="3.40.50.980">
    <property type="match status" value="2"/>
</dbReference>
<feature type="region of interest" description="Disordered" evidence="1">
    <location>
        <begin position="611"/>
        <end position="660"/>
    </location>
</feature>
<proteinExistence type="predicted"/>
<dbReference type="PANTHER" id="PTHR45527:SF1">
    <property type="entry name" value="FATTY ACID SYNTHASE"/>
    <property type="match status" value="1"/>
</dbReference>
<dbReference type="Gene3D" id="2.30.38.10">
    <property type="entry name" value="Luciferase, Domain 3"/>
    <property type="match status" value="1"/>
</dbReference>
<dbReference type="InterPro" id="IPR000873">
    <property type="entry name" value="AMP-dep_synth/lig_dom"/>
</dbReference>
<protein>
    <submittedName>
        <fullName evidence="4">AMP-binding protein</fullName>
    </submittedName>
</protein>
<feature type="domain" description="AMP-dependent synthetase/ligase" evidence="2">
    <location>
        <begin position="273"/>
        <end position="598"/>
    </location>
</feature>
<comment type="caution">
    <text evidence="4">The sequence shown here is derived from an EMBL/GenBank/DDBJ whole genome shotgun (WGS) entry which is preliminary data.</text>
</comment>
<feature type="domain" description="Condensation" evidence="3">
    <location>
        <begin position="2"/>
        <end position="251"/>
    </location>
</feature>
<dbReference type="Gene3D" id="3.30.559.10">
    <property type="entry name" value="Chloramphenicol acetyltransferase-like domain"/>
    <property type="match status" value="1"/>
</dbReference>
<evidence type="ECO:0000256" key="1">
    <source>
        <dbReference type="SAM" id="MobiDB-lite"/>
    </source>
</evidence>
<accession>A0ABW2TQY9</accession>
<dbReference type="PANTHER" id="PTHR45527">
    <property type="entry name" value="NONRIBOSOMAL PEPTIDE SYNTHETASE"/>
    <property type="match status" value="1"/>
</dbReference>
<dbReference type="CDD" id="cd19531">
    <property type="entry name" value="LCL_NRPS-like"/>
    <property type="match status" value="1"/>
</dbReference>
<dbReference type="SUPFAM" id="SSF56801">
    <property type="entry name" value="Acetyl-CoA synthetase-like"/>
    <property type="match status" value="1"/>
</dbReference>
<reference evidence="5" key="1">
    <citation type="journal article" date="2019" name="Int. J. Syst. Evol. Microbiol.">
        <title>The Global Catalogue of Microorganisms (GCM) 10K type strain sequencing project: providing services to taxonomists for standard genome sequencing and annotation.</title>
        <authorList>
            <consortium name="The Broad Institute Genomics Platform"/>
            <consortium name="The Broad Institute Genome Sequencing Center for Infectious Disease"/>
            <person name="Wu L."/>
            <person name="Ma J."/>
        </authorList>
    </citation>
    <scope>NUCLEOTIDE SEQUENCE [LARGE SCALE GENOMIC DNA]</scope>
    <source>
        <strain evidence="5">JCM 17695</strain>
    </source>
</reference>
<evidence type="ECO:0000313" key="5">
    <source>
        <dbReference type="Proteomes" id="UP001596512"/>
    </source>
</evidence>
<dbReference type="SUPFAM" id="SSF52777">
    <property type="entry name" value="CoA-dependent acyltransferases"/>
    <property type="match status" value="1"/>
</dbReference>
<sequence length="660" mass="69794">MDYWRGKLTPAPEPLTLPTDFPRVAVRSETGGRRTRDLPADLAAALPEFAKRAGATPFMVLLAAFTAVLHRYSGADDIAVGSPVVDRGRPELAGLVGNFGNMVVLRTDAGGQPTFRELLARVRTTCTEAYSHQGLPFDLLVERLQPARTPGRSVYFDVMFSSRSPVLRGFELPGVEAADRPVFNGTAQFDLAVAAVLDGASAALEATYRTELFHESTVDRLLGAVETLLRGALADPDRPLWALPLLTDDEVRAQRTSGPEAETPAVTVADLIAEQARRTPDAPAVRCGDDELTYAELDARANCLAHRLIERGARPERHVAVALPRSTDLVVALLAVLKSGAAYLPVDPGFPRHRIDAMLDDARPAIVLDDVAAVRDTAAWPAHAPEVAVRPQNPAYTIYTSGSTGKPKGVVIPHGALTNFLLDMAERFPMGAGDRMLAVTTVSFDIAALELYVPLMSGAAVEIAPRDVVVDPRALGALITGSGATIMQATPSLWQALVDAGRCPLRGLRVLVGGEALPADLAARMAGVAAEVVNLYGPTETTIWSTAARIGDREGTPVIGLPIRNTRALVLDRFLRPVPVGVAGDLYLAGEGVARGYHGRPELTAERFVADPHGPRAAGSTAPATSPAGPPTATSSTWAAPTTRSRSAASASSPARSRPC</sequence>
<evidence type="ECO:0000259" key="2">
    <source>
        <dbReference type="Pfam" id="PF00501"/>
    </source>
</evidence>
<dbReference type="InterPro" id="IPR001242">
    <property type="entry name" value="Condensation_dom"/>
</dbReference>
<dbReference type="Proteomes" id="UP001596512">
    <property type="component" value="Unassembled WGS sequence"/>
</dbReference>
<gene>
    <name evidence="4" type="ORF">ACFQV2_18430</name>
</gene>
<keyword evidence="5" id="KW-1185">Reference proteome</keyword>
<feature type="compositionally biased region" description="Low complexity" evidence="1">
    <location>
        <begin position="615"/>
        <end position="660"/>
    </location>
</feature>
<dbReference type="Pfam" id="PF00668">
    <property type="entry name" value="Condensation"/>
    <property type="match status" value="1"/>
</dbReference>
<organism evidence="4 5">
    <name type="scientific">Actinokineospora soli</name>
    <dbReference type="NCBI Taxonomy" id="1048753"/>
    <lineage>
        <taxon>Bacteria</taxon>
        <taxon>Bacillati</taxon>
        <taxon>Actinomycetota</taxon>
        <taxon>Actinomycetes</taxon>
        <taxon>Pseudonocardiales</taxon>
        <taxon>Pseudonocardiaceae</taxon>
        <taxon>Actinokineospora</taxon>
    </lineage>
</organism>
<dbReference type="Pfam" id="PF00501">
    <property type="entry name" value="AMP-binding"/>
    <property type="match status" value="1"/>
</dbReference>
<evidence type="ECO:0000313" key="4">
    <source>
        <dbReference type="EMBL" id="MFC7615193.1"/>
    </source>
</evidence>